<reference evidence="2" key="1">
    <citation type="submission" date="2020-05" db="EMBL/GenBank/DDBJ databases">
        <title>Mycena genomes resolve the evolution of fungal bioluminescence.</title>
        <authorList>
            <person name="Tsai I.J."/>
        </authorList>
    </citation>
    <scope>NUCLEOTIDE SEQUENCE</scope>
    <source>
        <strain evidence="2">160909Yilan</strain>
    </source>
</reference>
<dbReference type="AlphaFoldDB" id="A0A8H6X9L1"/>
<proteinExistence type="predicted"/>
<dbReference type="EMBL" id="JACAZH010000037">
    <property type="protein sequence ID" value="KAF7336500.1"/>
    <property type="molecule type" value="Genomic_DNA"/>
</dbReference>
<sequence length="446" mass="48956">MRISTIFNEIKSFRLGYTEEQPYPWRWTTPVVLCAFLLISPFLALVNVPLSAYNIILEFTYHPNDTLPAVFLANIVPSVLQDPTDSFTPQPLNVGDTIVLDNFIFNYTISQAFDGVNPVSAFPYYNNPLSDSCDVANITVQLLLRDFPDIGWAPFVQVRGTVACDLPTRFYLTPGEYLGGTDESSVRDIPNLVSVDFEEIFKSWSGPDPPDVGGTNFTQFGITITVHPCCKCEAVLAGGPLESAASLHELSCSSNPVQFVVVGIDLSADVEQETTPTPHFAPVSLPTKIADVLTESSLGNVSISALSTAYGNLIQAFYHLVRLDLGVILQNQIYNSSEMFSRTIMELDSGYSASQLSRTIMELDSGYSANQLRTLTSNATFMAQWQQDVDFFKNNTRVPPPGVPPIRSTSQAPGFRCDQRLCLNVCHALGYVDGIFPCCWSACEGA</sequence>
<keyword evidence="1" id="KW-0812">Transmembrane</keyword>
<keyword evidence="3" id="KW-1185">Reference proteome</keyword>
<dbReference type="OrthoDB" id="3001227at2759"/>
<keyword evidence="1" id="KW-1133">Transmembrane helix</keyword>
<organism evidence="2 3">
    <name type="scientific">Mycena sanguinolenta</name>
    <dbReference type="NCBI Taxonomy" id="230812"/>
    <lineage>
        <taxon>Eukaryota</taxon>
        <taxon>Fungi</taxon>
        <taxon>Dikarya</taxon>
        <taxon>Basidiomycota</taxon>
        <taxon>Agaricomycotina</taxon>
        <taxon>Agaricomycetes</taxon>
        <taxon>Agaricomycetidae</taxon>
        <taxon>Agaricales</taxon>
        <taxon>Marasmiineae</taxon>
        <taxon>Mycenaceae</taxon>
        <taxon>Mycena</taxon>
    </lineage>
</organism>
<feature type="transmembrane region" description="Helical" evidence="1">
    <location>
        <begin position="27"/>
        <end position="46"/>
    </location>
</feature>
<name>A0A8H6X9L1_9AGAR</name>
<comment type="caution">
    <text evidence="2">The sequence shown here is derived from an EMBL/GenBank/DDBJ whole genome shotgun (WGS) entry which is preliminary data.</text>
</comment>
<protein>
    <submittedName>
        <fullName evidence="2">Uncharacterized protein</fullName>
    </submittedName>
</protein>
<evidence type="ECO:0000313" key="2">
    <source>
        <dbReference type="EMBL" id="KAF7336500.1"/>
    </source>
</evidence>
<dbReference type="Proteomes" id="UP000623467">
    <property type="component" value="Unassembled WGS sequence"/>
</dbReference>
<keyword evidence="1" id="KW-0472">Membrane</keyword>
<gene>
    <name evidence="2" type="ORF">MSAN_02304700</name>
</gene>
<evidence type="ECO:0000313" key="3">
    <source>
        <dbReference type="Proteomes" id="UP000623467"/>
    </source>
</evidence>
<evidence type="ECO:0000256" key="1">
    <source>
        <dbReference type="SAM" id="Phobius"/>
    </source>
</evidence>
<accession>A0A8H6X9L1</accession>